<evidence type="ECO:0000313" key="5">
    <source>
        <dbReference type="Proteomes" id="UP001162881"/>
    </source>
</evidence>
<dbReference type="PANTHER" id="PTHR37944">
    <property type="entry name" value="PORIN B"/>
    <property type="match status" value="1"/>
</dbReference>
<reference evidence="4" key="1">
    <citation type="submission" date="2022-03" db="EMBL/GenBank/DDBJ databases">
        <title>Identification of a novel bacterium isolated from mangrove sediments.</title>
        <authorList>
            <person name="Pan X."/>
        </authorList>
    </citation>
    <scope>NUCLEOTIDE SEQUENCE</scope>
    <source>
        <strain evidence="4">B1949</strain>
    </source>
</reference>
<keyword evidence="5" id="KW-1185">Reference proteome</keyword>
<dbReference type="PANTHER" id="PTHR37944:SF1">
    <property type="entry name" value="PORIN B"/>
    <property type="match status" value="1"/>
</dbReference>
<dbReference type="RefSeq" id="WP_244023326.1">
    <property type="nucleotide sequence ID" value="NZ_JALHLF010000104.1"/>
</dbReference>
<name>A0ABT0BHF8_9SPHN</name>
<comment type="caution">
    <text evidence="4">The sequence shown here is derived from an EMBL/GenBank/DDBJ whole genome shotgun (WGS) entry which is preliminary data.</text>
</comment>
<dbReference type="Pfam" id="PF04966">
    <property type="entry name" value="OprB"/>
    <property type="match status" value="1"/>
</dbReference>
<dbReference type="Proteomes" id="UP001162881">
    <property type="component" value="Unassembled WGS sequence"/>
</dbReference>
<keyword evidence="3" id="KW-0472">Membrane</keyword>
<keyword evidence="3" id="KW-0812">Transmembrane</keyword>
<evidence type="ECO:0000256" key="3">
    <source>
        <dbReference type="SAM" id="Phobius"/>
    </source>
</evidence>
<protein>
    <submittedName>
        <fullName evidence="4">Carbohydrate porin</fullName>
    </submittedName>
</protein>
<proteinExistence type="inferred from homology"/>
<keyword evidence="3" id="KW-1133">Transmembrane helix</keyword>
<evidence type="ECO:0000313" key="4">
    <source>
        <dbReference type="EMBL" id="MCJ2184464.1"/>
    </source>
</evidence>
<feature type="transmembrane region" description="Helical" evidence="3">
    <location>
        <begin position="54"/>
        <end position="73"/>
    </location>
</feature>
<evidence type="ECO:0000256" key="1">
    <source>
        <dbReference type="ARBA" id="ARBA00008769"/>
    </source>
</evidence>
<accession>A0ABT0BHF8</accession>
<dbReference type="EMBL" id="JALHLF010000104">
    <property type="protein sequence ID" value="MCJ2184464.1"/>
    <property type="molecule type" value="Genomic_DNA"/>
</dbReference>
<feature type="transmembrane region" description="Helical" evidence="3">
    <location>
        <begin position="12"/>
        <end position="33"/>
    </location>
</feature>
<dbReference type="InterPro" id="IPR038673">
    <property type="entry name" value="OprB_sf"/>
</dbReference>
<organism evidence="4 5">
    <name type="scientific">Novosphingobium organovorum</name>
    <dbReference type="NCBI Taxonomy" id="2930092"/>
    <lineage>
        <taxon>Bacteria</taxon>
        <taxon>Pseudomonadati</taxon>
        <taxon>Pseudomonadota</taxon>
        <taxon>Alphaproteobacteria</taxon>
        <taxon>Sphingomonadales</taxon>
        <taxon>Sphingomonadaceae</taxon>
        <taxon>Novosphingobium</taxon>
    </lineage>
</organism>
<evidence type="ECO:0000256" key="2">
    <source>
        <dbReference type="RuleBase" id="RU363072"/>
    </source>
</evidence>
<gene>
    <name evidence="4" type="ORF">MTR62_17460</name>
</gene>
<dbReference type="InterPro" id="IPR007049">
    <property type="entry name" value="Carb-sel_porin_OprB"/>
</dbReference>
<comment type="similarity">
    <text evidence="1 2">Belongs to the OprB family.</text>
</comment>
<dbReference type="Gene3D" id="2.40.160.180">
    <property type="entry name" value="Carbohydrate-selective porin OprB"/>
    <property type="match status" value="1"/>
</dbReference>
<sequence length="284" mass="30287">MWALWDAGLVFWPLVSRLMAVGASAVAFSMPALRAARGQALRAARGQGSNKAGAFGLGAVLALGCAATFAAMFTPHSPVPFSGEPANFVPDADTGTQKWKRPINAHAQVWMRCRGLAYFDARAPIPAPSVPGSTQKVGGRFGFYALAQQQIWCQSDAKAGRNLAFIAAYTVNPRTSAQITRWYSLGLVQTGAFAGRDRDTLGLGVVNAVLNPRLRRAYVEDYAPEGGMAALPQGETAIELSYAVQLKPWLIVRPDVQYIVDPGAFSYALRGDAVAAGAQVKMQI</sequence>
<dbReference type="InterPro" id="IPR052932">
    <property type="entry name" value="OprB_Porin"/>
</dbReference>